<accession>A0A2S6GQY3</accession>
<evidence type="ECO:0000313" key="2">
    <source>
        <dbReference type="EMBL" id="PPK67610.1"/>
    </source>
</evidence>
<dbReference type="AlphaFoldDB" id="A0A2S6GQY3"/>
<reference evidence="2 3" key="1">
    <citation type="submission" date="2018-02" db="EMBL/GenBank/DDBJ databases">
        <title>Genomic Encyclopedia of Archaeal and Bacterial Type Strains, Phase II (KMG-II): from individual species to whole genera.</title>
        <authorList>
            <person name="Goeker M."/>
        </authorList>
    </citation>
    <scope>NUCLEOTIDE SEQUENCE [LARGE SCALE GENOMIC DNA]</scope>
    <source>
        <strain evidence="2 3">YU 961-1</strain>
    </source>
</reference>
<proteinExistence type="predicted"/>
<dbReference type="EMBL" id="PTIX01000007">
    <property type="protein sequence ID" value="PPK67610.1"/>
    <property type="molecule type" value="Genomic_DNA"/>
</dbReference>
<evidence type="ECO:0000256" key="1">
    <source>
        <dbReference type="SAM" id="MobiDB-lite"/>
    </source>
</evidence>
<sequence>MSTPQHEAGADPAALESDLPDVGSLDPAALAAIPDSALAAAVRRQLAGADEDYFAAFQNAM</sequence>
<comment type="caution">
    <text evidence="2">The sequence shown here is derived from an EMBL/GenBank/DDBJ whole genome shotgun (WGS) entry which is preliminary data.</text>
</comment>
<organism evidence="2 3">
    <name type="scientific">Actinokineospora auranticolor</name>
    <dbReference type="NCBI Taxonomy" id="155976"/>
    <lineage>
        <taxon>Bacteria</taxon>
        <taxon>Bacillati</taxon>
        <taxon>Actinomycetota</taxon>
        <taxon>Actinomycetes</taxon>
        <taxon>Pseudonocardiales</taxon>
        <taxon>Pseudonocardiaceae</taxon>
        <taxon>Actinokineospora</taxon>
    </lineage>
</organism>
<name>A0A2S6GQY3_9PSEU</name>
<gene>
    <name evidence="2" type="ORF">CLV40_107276</name>
</gene>
<evidence type="ECO:0000313" key="3">
    <source>
        <dbReference type="Proteomes" id="UP000239203"/>
    </source>
</evidence>
<feature type="region of interest" description="Disordered" evidence="1">
    <location>
        <begin position="1"/>
        <end position="21"/>
    </location>
</feature>
<keyword evidence="3" id="KW-1185">Reference proteome</keyword>
<dbReference type="Proteomes" id="UP000239203">
    <property type="component" value="Unassembled WGS sequence"/>
</dbReference>
<dbReference type="RefSeq" id="WP_104479694.1">
    <property type="nucleotide sequence ID" value="NZ_CP154825.1"/>
</dbReference>
<protein>
    <submittedName>
        <fullName evidence="2">FXSXX-COOH protein</fullName>
    </submittedName>
</protein>